<feature type="compositionally biased region" description="Low complexity" evidence="1">
    <location>
        <begin position="509"/>
        <end position="524"/>
    </location>
</feature>
<organism evidence="2 3">
    <name type="scientific">Acrobeloides nanus</name>
    <dbReference type="NCBI Taxonomy" id="290746"/>
    <lineage>
        <taxon>Eukaryota</taxon>
        <taxon>Metazoa</taxon>
        <taxon>Ecdysozoa</taxon>
        <taxon>Nematoda</taxon>
        <taxon>Chromadorea</taxon>
        <taxon>Rhabditida</taxon>
        <taxon>Tylenchina</taxon>
        <taxon>Cephalobomorpha</taxon>
        <taxon>Cephaloboidea</taxon>
        <taxon>Cephalobidae</taxon>
        <taxon>Acrobeloides</taxon>
    </lineage>
</organism>
<name>A0A914CUB4_9BILA</name>
<keyword evidence="2" id="KW-1185">Reference proteome</keyword>
<feature type="region of interest" description="Disordered" evidence="1">
    <location>
        <begin position="501"/>
        <end position="524"/>
    </location>
</feature>
<accession>A0A914CUB4</accession>
<feature type="compositionally biased region" description="Polar residues" evidence="1">
    <location>
        <begin position="335"/>
        <end position="346"/>
    </location>
</feature>
<feature type="region of interest" description="Disordered" evidence="1">
    <location>
        <begin position="385"/>
        <end position="406"/>
    </location>
</feature>
<dbReference type="WBParaSite" id="ACRNAN_scaffold1385.g24805.t1">
    <property type="protein sequence ID" value="ACRNAN_scaffold1385.g24805.t1"/>
    <property type="gene ID" value="ACRNAN_scaffold1385.g24805"/>
</dbReference>
<feature type="region of interest" description="Disordered" evidence="1">
    <location>
        <begin position="335"/>
        <end position="354"/>
    </location>
</feature>
<feature type="compositionally biased region" description="Basic and acidic residues" evidence="1">
    <location>
        <begin position="389"/>
        <end position="399"/>
    </location>
</feature>
<dbReference type="AlphaFoldDB" id="A0A914CUB4"/>
<sequence length="1270" mass="141904">MFFDQSEFSGLQWKDFFEKIDSNKERESPSPTSLQPSSSVATLPFTKSICYGECPSEETQDLIIIKCYICKKLVKDVGYAYHMRARHGQRAESPSASMSGDDIQDFLLSPPHLPMIPSTSYSPFKNVNAEMSPPLSPRSFQNDTSNRIRSPPYYVEQRNDLVLRLTKRIPSRASNEESPVKTPTKLEECEVLVEPSIPKAKPIQKGRKKGGRGRKPKVVETDAKGIGTSFGFETELEESPLKNSVLQSDGRQGGLHKNLKLENVYDTDAIDIEPAAMKIVKQGVASKNLRARGRLKQDLYITEKLQEKFPVSLCSPSAEFSNSAISMDAPVTPATIRSSTNSNGKLSKSEVAKRSPVVESAKTASVENIGNSKLKQVKHATIRNLKFNEQQKEDQKPNEASKNMKTTAPQTELEIVQKLLGMPGIAVTASPAKLVGAERRTSTETPPKVETPTKEEAPALIDPIENKKIIMKKLQLLRNQMAQKQKQNLSSKSVYVRLHETTNATKTPSPSEQSTISEDSSSSSSLEGVELFDSKLEYDLVLANSGSLRSLISDQARKIPIFNRTPVSSCRPVSSVRPIVQIKTEESHEGKKAVKVTPFFRRGPSTATIRLPRHLLGSSGSSHEFRRLLSETAKAEMAQPLNLNPNPVGIKRIRRPLLNPIAVRPTSDQPPSQQHTPIPTRILKGIKVTTTPSVSSTPTELSSIDFKFPTRSLQGTPEPEIRTPIENGWPGASSQHLVSLPSAPGITVSVSVSDVPVSPSTTASTAPIHQPKIIPLSRCSTPTQQQPAPFNRVSRESTPAYIDGFPSNQRVNGMVYQNYARNEDNSSTNGMQHERVAYQQTNVQRRINAELAEQLHQQRMMMRAAQASGQILPYQIHESPSNDSLESSDQSMERDLPPEMERIPTLTAQQQDPRAYAKRSAEGHFMNEDPTQMFPTNKRMRIGLTKSASMRSTNQDYEPGQFDYRPPFRRVVRATTRPQRQSPQIYPVSMAHHNYASAPITPTDMTQSYYDQNQGFVNQMQEHANSNEYAEETNYMEHHQHQSIQMPSQRIPIYRPIVHKRAQGMAPMHQQQIRMPTDHRYIDMQGMEIQPNSSQAIFITSPSAAQPQFVPITNMNRRSVQMNHNIQQQQPQQPLMYIQPKPAGNLQQPVLFQINPMRNPPPTSFQFQPIEPPPVLQAEVCLPSDSQPNRSNQNVYSYNQQYYPQQQAPRQNTLPTLLPRRHPQNNGFVGVPASFPSSIQPTQFQFVLAPAAIPTPVLDMNSIPNITPNS</sequence>
<evidence type="ECO:0000313" key="2">
    <source>
        <dbReference type="Proteomes" id="UP000887540"/>
    </source>
</evidence>
<protein>
    <submittedName>
        <fullName evidence="3">C2H2-type domain-containing protein</fullName>
    </submittedName>
</protein>
<evidence type="ECO:0000256" key="1">
    <source>
        <dbReference type="SAM" id="MobiDB-lite"/>
    </source>
</evidence>
<evidence type="ECO:0000313" key="3">
    <source>
        <dbReference type="WBParaSite" id="ACRNAN_scaffold1385.g24805.t1"/>
    </source>
</evidence>
<feature type="region of interest" description="Disordered" evidence="1">
    <location>
        <begin position="200"/>
        <end position="222"/>
    </location>
</feature>
<feature type="compositionally biased region" description="Basic residues" evidence="1">
    <location>
        <begin position="202"/>
        <end position="216"/>
    </location>
</feature>
<dbReference type="Proteomes" id="UP000887540">
    <property type="component" value="Unplaced"/>
</dbReference>
<proteinExistence type="predicted"/>
<reference evidence="3" key="1">
    <citation type="submission" date="2022-11" db="UniProtKB">
        <authorList>
            <consortium name="WormBaseParasite"/>
        </authorList>
    </citation>
    <scope>IDENTIFICATION</scope>
</reference>